<reference evidence="14 15" key="1">
    <citation type="submission" date="2015-01" db="EMBL/GenBank/DDBJ databases">
        <title>Evolution of Trichinella species and genotypes.</title>
        <authorList>
            <person name="Korhonen P.K."/>
            <person name="Edoardo P."/>
            <person name="Giuseppe L.R."/>
            <person name="Gasser R.B."/>
        </authorList>
    </citation>
    <scope>NUCLEOTIDE SEQUENCE [LARGE SCALE GENOMIC DNA]</scope>
    <source>
        <strain evidence="14">ISS120</strain>
    </source>
</reference>
<evidence type="ECO:0000259" key="13">
    <source>
        <dbReference type="Pfam" id="PF02872"/>
    </source>
</evidence>
<gene>
    <name evidence="14" type="ORF">T03_1772</name>
</gene>
<dbReference type="Pfam" id="PF02872">
    <property type="entry name" value="5_nucleotid_C"/>
    <property type="match status" value="3"/>
</dbReference>
<protein>
    <submittedName>
        <fullName evidence="14">Snake venom 5'-nucleotidase</fullName>
    </submittedName>
</protein>
<dbReference type="PANTHER" id="PTHR11575">
    <property type="entry name" value="5'-NUCLEOTIDASE-RELATED"/>
    <property type="match status" value="1"/>
</dbReference>
<dbReference type="GO" id="GO:0000166">
    <property type="term" value="F:nucleotide binding"/>
    <property type="evidence" value="ECO:0007669"/>
    <property type="project" value="UniProtKB-KW"/>
</dbReference>
<dbReference type="Proteomes" id="UP000054653">
    <property type="component" value="Unassembled WGS sequence"/>
</dbReference>
<evidence type="ECO:0000313" key="15">
    <source>
        <dbReference type="Proteomes" id="UP000054653"/>
    </source>
</evidence>
<dbReference type="GO" id="GO:0008253">
    <property type="term" value="F:5'-nucleotidase activity"/>
    <property type="evidence" value="ECO:0007669"/>
    <property type="project" value="UniProtKB-EC"/>
</dbReference>
<comment type="catalytic activity">
    <reaction evidence="1">
        <text>a ribonucleoside 5'-phosphate + H2O = a ribonucleoside + phosphate</text>
        <dbReference type="Rhea" id="RHEA:12484"/>
        <dbReference type="ChEBI" id="CHEBI:15377"/>
        <dbReference type="ChEBI" id="CHEBI:18254"/>
        <dbReference type="ChEBI" id="CHEBI:43474"/>
        <dbReference type="ChEBI" id="CHEBI:58043"/>
        <dbReference type="EC" id="3.1.3.5"/>
    </reaction>
</comment>
<dbReference type="Gene3D" id="3.60.21.10">
    <property type="match status" value="3"/>
</dbReference>
<dbReference type="InterPro" id="IPR036907">
    <property type="entry name" value="5'-Nucleotdase_C_sf"/>
</dbReference>
<evidence type="ECO:0000259" key="12">
    <source>
        <dbReference type="Pfam" id="PF00149"/>
    </source>
</evidence>
<evidence type="ECO:0000256" key="1">
    <source>
        <dbReference type="ARBA" id="ARBA00000815"/>
    </source>
</evidence>
<comment type="similarity">
    <text evidence="3">Belongs to the 5'-nucleotidase family.</text>
</comment>
<dbReference type="InterPro" id="IPR006146">
    <property type="entry name" value="5'-Nucleotdase_CS"/>
</dbReference>
<evidence type="ECO:0000256" key="10">
    <source>
        <dbReference type="ARBA" id="ARBA00023240"/>
    </source>
</evidence>
<dbReference type="GO" id="GO:0009166">
    <property type="term" value="P:nucleotide catabolic process"/>
    <property type="evidence" value="ECO:0007669"/>
    <property type="project" value="InterPro"/>
</dbReference>
<keyword evidence="6" id="KW-0479">Metal-binding</keyword>
<dbReference type="OrthoDB" id="5913848at2759"/>
<keyword evidence="15" id="KW-1185">Reference proteome</keyword>
<feature type="domain" description="Calcineurin-like phosphoesterase" evidence="12">
    <location>
        <begin position="1087"/>
        <end position="1300"/>
    </location>
</feature>
<feature type="domain" description="5'-Nucleotidase C-terminal" evidence="13">
    <location>
        <begin position="1394"/>
        <end position="1574"/>
    </location>
</feature>
<dbReference type="GO" id="GO:0005576">
    <property type="term" value="C:extracellular region"/>
    <property type="evidence" value="ECO:0007669"/>
    <property type="project" value="UniProtKB-SubCell"/>
</dbReference>
<evidence type="ECO:0000256" key="4">
    <source>
        <dbReference type="ARBA" id="ARBA00022442"/>
    </source>
</evidence>
<evidence type="ECO:0000256" key="11">
    <source>
        <dbReference type="SAM" id="SignalP"/>
    </source>
</evidence>
<dbReference type="InterPro" id="IPR004843">
    <property type="entry name" value="Calcineurin-like_PHP"/>
</dbReference>
<name>A0A0V1CL24_TRIBR</name>
<dbReference type="SUPFAM" id="SSF56300">
    <property type="entry name" value="Metallo-dependent phosphatases"/>
    <property type="match status" value="3"/>
</dbReference>
<keyword evidence="10" id="KW-0800">Toxin</keyword>
<dbReference type="CDD" id="cd07409">
    <property type="entry name" value="MPP_CD73_N"/>
    <property type="match status" value="3"/>
</dbReference>
<keyword evidence="8" id="KW-0547">Nucleotide-binding</keyword>
<proteinExistence type="inferred from homology"/>
<evidence type="ECO:0000256" key="7">
    <source>
        <dbReference type="ARBA" id="ARBA00022729"/>
    </source>
</evidence>
<keyword evidence="10" id="KW-1199">Hemostasis impairing toxin</keyword>
<dbReference type="InterPro" id="IPR008334">
    <property type="entry name" value="5'-Nucleotdase_C"/>
</dbReference>
<accession>A0A0V1CL24</accession>
<dbReference type="OMA" id="ITDAMIY"/>
<dbReference type="EMBL" id="JYDI01000176">
    <property type="protein sequence ID" value="KRY49427.1"/>
    <property type="molecule type" value="Genomic_DNA"/>
</dbReference>
<feature type="domain" description="Calcineurin-like phosphoesterase" evidence="12">
    <location>
        <begin position="25"/>
        <end position="238"/>
    </location>
</feature>
<dbReference type="PANTHER" id="PTHR11575:SF24">
    <property type="entry name" value="5'-NUCLEOTIDASE"/>
    <property type="match status" value="1"/>
</dbReference>
<organism evidence="14 15">
    <name type="scientific">Trichinella britovi</name>
    <name type="common">Parasitic roundworm</name>
    <dbReference type="NCBI Taxonomy" id="45882"/>
    <lineage>
        <taxon>Eukaryota</taxon>
        <taxon>Metazoa</taxon>
        <taxon>Ecdysozoa</taxon>
        <taxon>Nematoda</taxon>
        <taxon>Enoplea</taxon>
        <taxon>Dorylaimia</taxon>
        <taxon>Trichinellida</taxon>
        <taxon>Trichinellidae</taxon>
        <taxon>Trichinella</taxon>
    </lineage>
</organism>
<comment type="subcellular location">
    <subcellularLocation>
        <location evidence="2">Secreted</location>
    </subcellularLocation>
</comment>
<comment type="caution">
    <text evidence="14">The sequence shown here is derived from an EMBL/GenBank/DDBJ whole genome shotgun (WGS) entry which is preliminary data.</text>
</comment>
<dbReference type="PROSITE" id="PS00786">
    <property type="entry name" value="5_NUCLEOTIDASE_2"/>
    <property type="match status" value="3"/>
</dbReference>
<evidence type="ECO:0000256" key="8">
    <source>
        <dbReference type="ARBA" id="ARBA00022741"/>
    </source>
</evidence>
<dbReference type="PRINTS" id="PR01607">
    <property type="entry name" value="APYRASEFAMLY"/>
</dbReference>
<feature type="domain" description="Calcineurin-like phosphoesterase" evidence="12">
    <location>
        <begin position="561"/>
        <end position="774"/>
    </location>
</feature>
<dbReference type="InterPro" id="IPR006179">
    <property type="entry name" value="5_nucleotidase/apyrase"/>
</dbReference>
<dbReference type="STRING" id="45882.A0A0V1CL24"/>
<evidence type="ECO:0000256" key="9">
    <source>
        <dbReference type="ARBA" id="ARBA00022801"/>
    </source>
</evidence>
<feature type="signal peptide" evidence="11">
    <location>
        <begin position="1"/>
        <end position="21"/>
    </location>
</feature>
<keyword evidence="4" id="KW-1201">Platelet aggregation inhibiting toxin</keyword>
<evidence type="ECO:0000256" key="2">
    <source>
        <dbReference type="ARBA" id="ARBA00004613"/>
    </source>
</evidence>
<dbReference type="InterPro" id="IPR029052">
    <property type="entry name" value="Metallo-depent_PP-like"/>
</dbReference>
<dbReference type="GO" id="GO:0046872">
    <property type="term" value="F:metal ion binding"/>
    <property type="evidence" value="ECO:0007669"/>
    <property type="project" value="UniProtKB-KW"/>
</dbReference>
<keyword evidence="9" id="KW-0378">Hydrolase</keyword>
<evidence type="ECO:0000256" key="5">
    <source>
        <dbReference type="ARBA" id="ARBA00022525"/>
    </source>
</evidence>
<evidence type="ECO:0000256" key="3">
    <source>
        <dbReference type="ARBA" id="ARBA00006654"/>
    </source>
</evidence>
<sequence>MVCQTNKHWFLSLIFCWTAQSLKLTILHTNDVHARFTPFNNDLKDCSASDIEANECFGGAAKRMTAVRRIREEEENVLLFDAGDQYQGTLWYVLFRHQAVVEVMNAIGYDAMALGNHEFDHALAGLLPLLREAKFPIMAANVASDNEELQALLKPYTIFTFDDVKVGVIGYVTPLTKKLSKAHEVEFEDEIQVLTRIAAQLKEEGVNMIIAVGHSGIQMDRLICQKIPNIDIVVGGHTNTFLYSGKPPSVEEIQGPYPEIYNDQGKPCLVVTDYAFGKYLGFLKVEYDKELDRVTKWDGNPILLDNRFDASREMENILATYKHQLREFTSTVIGSTAVKIDGRFSTCRLQECNLGNMLTDHLVRKVMKESDIRLTENADSWAPAPIALINSGGIRNYLKSYSGNVTLEDAYSIMPFGTQYILLEVTGPQLMDVFENSVSQYWPDGPWGRFLQMSGARVVYNLSMPVGSRVHSLQLRCADCPIPIYKNWDPEESYRLLISTFMANGGDDFSVFPNVPNHKLLNFTDTELVIDFFRTSSPVWTGIYLLLSFTLSWTVDSLKLTLIHTNDIHSRFTPINNELKDCTAADIAANKCFGGAAKRMTAVRRIRKKYKNVLFLDAGDQYQGTLWYVLFRHKAIADVMNALRYDAMALGNHEFDHALAGLLPLLREAKFPIMAANVASDNEELQALLKPYTIFTFDDVKVGVIGYVTPLTKKLSKAHEVEFEDEIQVLTRIAAQLKEEGVNMIIAVGHSGIQMDRLICQKVPNIDIVVGGHTNTFLYSGKPPSVEEIQGPYPEIYNDQGKPCLVVTDYAFGKYLGFLKVEYDKELDRVTKWKGNPILLDNRFHASREMENILATYKHQLHEFTSTVIGSTAVKIDGRFSTCRLQECNLGNMLTDHLVRKVMKESDVRLGENGDSWAPAPIALLNSGAIRNYMIHTAGNVTLEDAYSIMPFGTQFKLLEVTGRQLMDVFENSVSQYWPDGPWGRFLQMSGARVAYNLSMPVGSRVHSLQLRCGDCPIPIYKNWDPEESYRLLISTFMAKGGDDFSVFPKVPNHKLLNFTDTELVIDFFRTSSPVWAGIENRITFLTLIHTNDIHSRFTPINNELKDCTAADIAANKCFGGAAKRMTAVRRIRKKYKNVLFLDAGDQYQGTLWYVLFRHKAIADVMNALRYDAMALGNHEFDHALAGLLPLLREAKFPIMAANVASDNEELQALLKPYTIFTFDDVKVGVIGYVTPLTKKLSKAHEVEFEDEIQVLTRIAAQLKEEGVNMIIAVGHSGIQMDRLICQKVPNIDIVVGGHTNTFLYSGKPPSVEEIQGPYPEIYNDQGKPCLVVTDYAFGKYLGFLKVEYDKELDRVTKWKGNPILLDNRFHASREMENILATYKHQLHEFTSTVIGSTAVKIDGRFSTCRLQECNLGNMLTDHLVRKVMKESDVRLGENGDSWAPAPIALLNSGAIRNYMIHTAGNVTLEDAYSIMPFGTQFKLLEVTGRQLMDVFENSVSQYWPDGPWGRFLQMSGARVAYNLSMPVGKRVHSLQVRCGDCPIPIYKNWDPEESYRLLISTFMAKGGDDFSVFPKVPNHKLLNFTDTELVIDFFRTSSPVWTGIENRITFV</sequence>
<feature type="domain" description="5'-Nucleotidase C-terminal" evidence="13">
    <location>
        <begin position="332"/>
        <end position="512"/>
    </location>
</feature>
<dbReference type="Pfam" id="PF00149">
    <property type="entry name" value="Metallophos"/>
    <property type="match status" value="3"/>
</dbReference>
<feature type="domain" description="5'-Nucleotidase C-terminal" evidence="13">
    <location>
        <begin position="868"/>
        <end position="1048"/>
    </location>
</feature>
<keyword evidence="5" id="KW-0964">Secreted</keyword>
<evidence type="ECO:0000256" key="6">
    <source>
        <dbReference type="ARBA" id="ARBA00022723"/>
    </source>
</evidence>
<keyword evidence="7 11" id="KW-0732">Signal</keyword>
<feature type="chain" id="PRO_5006875963" evidence="11">
    <location>
        <begin position="22"/>
        <end position="1612"/>
    </location>
</feature>
<dbReference type="FunFam" id="3.60.21.10:FF:000020">
    <property type="entry name" value="NT5E isoform 4"/>
    <property type="match status" value="3"/>
</dbReference>
<dbReference type="PROSITE" id="PS00785">
    <property type="entry name" value="5_NUCLEOTIDASE_1"/>
    <property type="match status" value="3"/>
</dbReference>
<dbReference type="Gene3D" id="3.90.780.10">
    <property type="entry name" value="5'-Nucleotidase, C-terminal domain"/>
    <property type="match status" value="3"/>
</dbReference>
<dbReference type="FunFam" id="3.90.780.10:FF:000004">
    <property type="entry name" value="UDP-sugar hydrolase, putative"/>
    <property type="match status" value="3"/>
</dbReference>
<dbReference type="SUPFAM" id="SSF55816">
    <property type="entry name" value="5'-nucleotidase (syn. UDP-sugar hydrolase), C-terminal domain"/>
    <property type="match status" value="3"/>
</dbReference>
<evidence type="ECO:0000313" key="14">
    <source>
        <dbReference type="EMBL" id="KRY49427.1"/>
    </source>
</evidence>